<evidence type="ECO:0000313" key="6">
    <source>
        <dbReference type="Proteomes" id="UP000282971"/>
    </source>
</evidence>
<dbReference type="Pfam" id="PF00356">
    <property type="entry name" value="LacI"/>
    <property type="match status" value="1"/>
</dbReference>
<dbReference type="SUPFAM" id="SSF53822">
    <property type="entry name" value="Periplasmic binding protein-like I"/>
    <property type="match status" value="1"/>
</dbReference>
<dbReference type="GO" id="GO:0000976">
    <property type="term" value="F:transcription cis-regulatory region binding"/>
    <property type="evidence" value="ECO:0007669"/>
    <property type="project" value="TreeGrafter"/>
</dbReference>
<keyword evidence="1" id="KW-0805">Transcription regulation</keyword>
<dbReference type="EMBL" id="SACN01000001">
    <property type="protein sequence ID" value="RVT95140.1"/>
    <property type="molecule type" value="Genomic_DNA"/>
</dbReference>
<dbReference type="AlphaFoldDB" id="A0A437MBX5"/>
<proteinExistence type="predicted"/>
<dbReference type="GO" id="GO:0003700">
    <property type="term" value="F:DNA-binding transcription factor activity"/>
    <property type="evidence" value="ECO:0007669"/>
    <property type="project" value="TreeGrafter"/>
</dbReference>
<evidence type="ECO:0000256" key="1">
    <source>
        <dbReference type="ARBA" id="ARBA00023015"/>
    </source>
</evidence>
<dbReference type="InterPro" id="IPR028082">
    <property type="entry name" value="Peripla_BP_I"/>
</dbReference>
<reference evidence="5 6" key="1">
    <citation type="submission" date="2019-01" db="EMBL/GenBank/DDBJ databases">
        <authorList>
            <person name="Chen W.-M."/>
        </authorList>
    </citation>
    <scope>NUCLEOTIDE SEQUENCE [LARGE SCALE GENOMIC DNA]</scope>
    <source>
        <strain evidence="5 6">CCP-7</strain>
    </source>
</reference>
<accession>A0A437MBX5</accession>
<comment type="caution">
    <text evidence="5">The sequence shown here is derived from an EMBL/GenBank/DDBJ whole genome shotgun (WGS) entry which is preliminary data.</text>
</comment>
<dbReference type="PANTHER" id="PTHR30146:SF120">
    <property type="entry name" value="ALANINE RACEMASE"/>
    <property type="match status" value="1"/>
</dbReference>
<dbReference type="PANTHER" id="PTHR30146">
    <property type="entry name" value="LACI-RELATED TRANSCRIPTIONAL REPRESSOR"/>
    <property type="match status" value="1"/>
</dbReference>
<dbReference type="Gene3D" id="1.10.260.40">
    <property type="entry name" value="lambda repressor-like DNA-binding domains"/>
    <property type="match status" value="1"/>
</dbReference>
<dbReference type="OrthoDB" id="8433438at2"/>
<gene>
    <name evidence="5" type="ORF">EOD43_10620</name>
</gene>
<keyword evidence="6" id="KW-1185">Reference proteome</keyword>
<dbReference type="Pfam" id="PF13377">
    <property type="entry name" value="Peripla_BP_3"/>
    <property type="match status" value="1"/>
</dbReference>
<organism evidence="5 6">
    <name type="scientific">Sphingomonas crocodyli</name>
    <dbReference type="NCBI Taxonomy" id="1979270"/>
    <lineage>
        <taxon>Bacteria</taxon>
        <taxon>Pseudomonadati</taxon>
        <taxon>Pseudomonadota</taxon>
        <taxon>Alphaproteobacteria</taxon>
        <taxon>Sphingomonadales</taxon>
        <taxon>Sphingomonadaceae</taxon>
        <taxon>Sphingomonas</taxon>
    </lineage>
</organism>
<keyword evidence="3" id="KW-0804">Transcription</keyword>
<dbReference type="SUPFAM" id="SSF47413">
    <property type="entry name" value="lambda repressor-like DNA-binding domains"/>
    <property type="match status" value="1"/>
</dbReference>
<keyword evidence="2" id="KW-0238">DNA-binding</keyword>
<evidence type="ECO:0000259" key="4">
    <source>
        <dbReference type="PROSITE" id="PS50932"/>
    </source>
</evidence>
<dbReference type="PROSITE" id="PS50932">
    <property type="entry name" value="HTH_LACI_2"/>
    <property type="match status" value="1"/>
</dbReference>
<dbReference type="SMART" id="SM00354">
    <property type="entry name" value="HTH_LACI"/>
    <property type="match status" value="1"/>
</dbReference>
<name>A0A437MBX5_9SPHN</name>
<dbReference type="InterPro" id="IPR010982">
    <property type="entry name" value="Lambda_DNA-bd_dom_sf"/>
</dbReference>
<dbReference type="Gene3D" id="3.40.50.2300">
    <property type="match status" value="2"/>
</dbReference>
<dbReference type="CDD" id="cd01392">
    <property type="entry name" value="HTH_LacI"/>
    <property type="match status" value="1"/>
</dbReference>
<feature type="domain" description="HTH lacI-type" evidence="4">
    <location>
        <begin position="10"/>
        <end position="64"/>
    </location>
</feature>
<evidence type="ECO:0000313" key="5">
    <source>
        <dbReference type="EMBL" id="RVT95140.1"/>
    </source>
</evidence>
<evidence type="ECO:0000256" key="3">
    <source>
        <dbReference type="ARBA" id="ARBA00023163"/>
    </source>
</evidence>
<dbReference type="PROSITE" id="PS00356">
    <property type="entry name" value="HTH_LACI_1"/>
    <property type="match status" value="1"/>
</dbReference>
<dbReference type="InterPro" id="IPR000843">
    <property type="entry name" value="HTH_LacI"/>
</dbReference>
<dbReference type="InterPro" id="IPR046335">
    <property type="entry name" value="LacI/GalR-like_sensor"/>
</dbReference>
<evidence type="ECO:0000256" key="2">
    <source>
        <dbReference type="ARBA" id="ARBA00023125"/>
    </source>
</evidence>
<protein>
    <submittedName>
        <fullName evidence="5">LacI family transcriptional regulator</fullName>
    </submittedName>
</protein>
<dbReference type="Proteomes" id="UP000282971">
    <property type="component" value="Unassembled WGS sequence"/>
</dbReference>
<sequence length="337" mass="36256">MIRKPREGVTSISDLARLAGVSASTVSRALAGSSMISEGTRTRIKALAREHGFRLNQMARNLRLRRSQAIGLVLPMGHEVGQHLSDPFFGLMIGHLAEGVTARGYDLLLSRVVPTEEGWLDALANSGRIDGLIVLGQSDQVDALDRLGSEYRPLVVWGEKHEGQRYCSVGSDNRIGGMLATQHLLAAGRRRILFAGRLDVPEAVARYAGYGDAHRDAGVQPFGAVETPFEAAPAFAVIAERLNQGELPDAIVAASDVIAIEAIKALIARGLKVPDDVAVVGYDDVPVAELMSPPLTTIRQDFRRGATELVDRLFRRHAGEDVGSMVMAPTLVKRASA</sequence>